<dbReference type="Gene3D" id="2.60.120.260">
    <property type="entry name" value="Galactose-binding domain-like"/>
    <property type="match status" value="2"/>
</dbReference>
<dbReference type="Pfam" id="PF07971">
    <property type="entry name" value="Glyco_hydro_92"/>
    <property type="match status" value="1"/>
</dbReference>
<dbReference type="InterPro" id="IPR000421">
    <property type="entry name" value="FA58C"/>
</dbReference>
<comment type="caution">
    <text evidence="4">The sequence shown here is derived from an EMBL/GenBank/DDBJ whole genome shotgun (WGS) entry which is preliminary data.</text>
</comment>
<protein>
    <submittedName>
        <fullName evidence="4">Alpha-1 2-mannosidase</fullName>
    </submittedName>
</protein>
<sequence length="1417" mass="150982">MHRPRWGVALLSVTLIAAATAVATGGAAAAAAATSFRSSFETDDPQPTWTDTVDTAAGSGGVDGTVIVGMPGSLRAHVTGIAVNAEPNSNEGRNNLNDGDSATKWLVDTPTSWAQYTLDAPAEVIKYALTSANDAPERDPRDWTLQGSTDGSTWTTVDTQTGQTFAERFQTKTYTVADPGSFPIYRLTITGHPSGNLTQLADLELADANVTPPPTGPMQSRVGPGPASSPTAKAGVGFTGLKAFQIAGRHTAEGRGHSGNKVFDVDVAVTADTELSYLVLPEFNREDLSNPATYTAVDLAFTDGTFLSDLKAVDQNGTVVSAAAQGASQTLYTAQWNKRTARIGKVAAGKTVDRILITYDKPSGPTTFRAWYDDIALAEVAPAKPREHLAEYAETRRGTMSSGEFSRGNNFPATAVPHGFNFWTPVTNAGSTSWLYEYHRQNNAANRPTLQAFSTSHEPSPWMGDRQTFQVMPSAATGVPDANRANRALAFGHENEIAKPYYYGVTFDNGLKTEIAPTDHAALMQFTFTGDNGNLILDNVDSRSGLTIDAAGKSISGWSDVNSGGLSAGFTRMFMYATVDAPVTASGMLPTGNRPSTGYLKFDTAENKTVRMRIATSLIGVEQARHNLDLEIAADATLASVRDQARDLWDAKMRTVEVEGASEDQLVTLYSNLYRLFLYPNSGFENTGSNAEPVYKHTVQSAVTSPASTPTETGAPIKDGKVYVNNGFWDTYRTTWPAYSLLTPKQAGEMVDGFVQQFRDGGWISRWSSPGYANLMVGTSSDVAFADAYLKGVPGIDAETAYRAAVKNATVTPPNANVGRKGLASSIFKGYTPSDATGEAMSWAMDGYINDYGIANMAEALAKKGGAKAEEYAEEAEYFRNRALNYVHMFDPSVDFFQGRDSAGNWRNPPSSYDPRVWGYDYTETNGWNMAFHVPQDGQGLANLYGGRDGLVKKLDKFFATPETATFYGSYGGPIHEMYEARDVRMGQWGFSNQPSHHIPYMYNFAGRPDRAQEIVREAMSRLYLGSEIGQGYPGDEDNGEMSAWQVFSALGFYPLQMGSPAYAIGSPLFTRATVNLENGKKIVVNAPGNSRSNVYVQSLKVNGKAYGSTSLPHSLLADGATLDFTMGSSPSRWGTGPDAAPPSLTSGDAVPAPLRDLTGPGRGTASDPALVDDTSTTQATLADGWQYQFASAGEQAGYYTLTSSTEAEQDPASWTLKGSYDGTTWTTIDERKDQKFEWRRQTRPFKIASPGRYAHYRLDVAAGTTLAEVELLGIPAPACTTTIADKVVGAVSVRSGVTCIKAGAQITGLVTVSRGASLYATGATLRAAVTATGAGTVSLLDTTVSGPVTVTGSGPVSLENSTLKSAVTLLTNKKATVVAGNTVGGPLTCSGNKPAPVNNGLANKVSGVRIGQCAKL</sequence>
<feature type="region of interest" description="Disordered" evidence="1">
    <location>
        <begin position="133"/>
        <end position="156"/>
    </location>
</feature>
<dbReference type="GO" id="GO:0030246">
    <property type="term" value="F:carbohydrate binding"/>
    <property type="evidence" value="ECO:0007669"/>
    <property type="project" value="InterPro"/>
</dbReference>
<dbReference type="GO" id="GO:0005829">
    <property type="term" value="C:cytosol"/>
    <property type="evidence" value="ECO:0007669"/>
    <property type="project" value="TreeGrafter"/>
</dbReference>
<feature type="signal peptide" evidence="2">
    <location>
        <begin position="1"/>
        <end position="23"/>
    </location>
</feature>
<dbReference type="SUPFAM" id="SSF49785">
    <property type="entry name" value="Galactose-binding domain-like"/>
    <property type="match status" value="1"/>
</dbReference>
<evidence type="ECO:0000259" key="3">
    <source>
        <dbReference type="PROSITE" id="PS50022"/>
    </source>
</evidence>
<dbReference type="InterPro" id="IPR012939">
    <property type="entry name" value="Glyco_hydro_92"/>
</dbReference>
<evidence type="ECO:0000256" key="1">
    <source>
        <dbReference type="SAM" id="MobiDB-lite"/>
    </source>
</evidence>
<feature type="chain" id="PRO_5038560064" evidence="2">
    <location>
        <begin position="24"/>
        <end position="1417"/>
    </location>
</feature>
<dbReference type="PANTHER" id="PTHR12143:SF43">
    <property type="entry name" value="PUTATIVE-RELATED"/>
    <property type="match status" value="1"/>
</dbReference>
<dbReference type="Proteomes" id="UP000681340">
    <property type="component" value="Unassembled WGS sequence"/>
</dbReference>
<dbReference type="PROSITE" id="PS50022">
    <property type="entry name" value="FA58C_3"/>
    <property type="match status" value="1"/>
</dbReference>
<proteinExistence type="predicted"/>
<evidence type="ECO:0000256" key="2">
    <source>
        <dbReference type="SAM" id="SignalP"/>
    </source>
</evidence>
<dbReference type="FunFam" id="1.20.1050.60:FF:000001">
    <property type="entry name" value="Putative alpha-1,2-mannosidase"/>
    <property type="match status" value="1"/>
</dbReference>
<feature type="domain" description="F5/8 type C" evidence="3">
    <location>
        <begin position="63"/>
        <end position="208"/>
    </location>
</feature>
<gene>
    <name evidence="4" type="ORF">Aau02nite_42410</name>
</gene>
<dbReference type="Pfam" id="PF17678">
    <property type="entry name" value="Glyco_hydro_92N"/>
    <property type="match status" value="1"/>
</dbReference>
<dbReference type="Gene3D" id="3.30.2080.10">
    <property type="entry name" value="GH92 mannosidase domain"/>
    <property type="match status" value="1"/>
</dbReference>
<dbReference type="InterPro" id="IPR008979">
    <property type="entry name" value="Galactose-bd-like_sf"/>
</dbReference>
<name>A0A919SF78_9ACTN</name>
<evidence type="ECO:0000313" key="4">
    <source>
        <dbReference type="EMBL" id="GIM70731.1"/>
    </source>
</evidence>
<dbReference type="InterPro" id="IPR050883">
    <property type="entry name" value="PNGase"/>
</dbReference>
<dbReference type="Gene3D" id="1.20.1050.60">
    <property type="entry name" value="alpha-1,2-mannosidase"/>
    <property type="match status" value="1"/>
</dbReference>
<organism evidence="4 5">
    <name type="scientific">Actinoplanes auranticolor</name>
    <dbReference type="NCBI Taxonomy" id="47988"/>
    <lineage>
        <taxon>Bacteria</taxon>
        <taxon>Bacillati</taxon>
        <taxon>Actinomycetota</taxon>
        <taxon>Actinomycetes</taxon>
        <taxon>Micromonosporales</taxon>
        <taxon>Micromonosporaceae</taxon>
        <taxon>Actinoplanes</taxon>
    </lineage>
</organism>
<dbReference type="InterPro" id="IPR041371">
    <property type="entry name" value="GH92_N"/>
</dbReference>
<dbReference type="InterPro" id="IPR008928">
    <property type="entry name" value="6-hairpin_glycosidase_sf"/>
</dbReference>
<reference evidence="4" key="1">
    <citation type="submission" date="2021-03" db="EMBL/GenBank/DDBJ databases">
        <title>Whole genome shotgun sequence of Actinoplanes auranticolor NBRC 12245.</title>
        <authorList>
            <person name="Komaki H."/>
            <person name="Tamura T."/>
        </authorList>
    </citation>
    <scope>NUCLEOTIDE SEQUENCE</scope>
    <source>
        <strain evidence="4">NBRC 12245</strain>
    </source>
</reference>
<dbReference type="PANTHER" id="PTHR12143">
    <property type="entry name" value="PEPTIDE N-GLYCANASE PNGASE -RELATED"/>
    <property type="match status" value="1"/>
</dbReference>
<dbReference type="InterPro" id="IPR014718">
    <property type="entry name" value="GH-type_carb-bd"/>
</dbReference>
<dbReference type="NCBIfam" id="TIGR01180">
    <property type="entry name" value="aman2_put"/>
    <property type="match status" value="1"/>
</dbReference>
<dbReference type="EMBL" id="BOQL01000032">
    <property type="protein sequence ID" value="GIM70731.1"/>
    <property type="molecule type" value="Genomic_DNA"/>
</dbReference>
<keyword evidence="5" id="KW-1185">Reference proteome</keyword>
<feature type="region of interest" description="Disordered" evidence="1">
    <location>
        <begin position="1129"/>
        <end position="1172"/>
    </location>
</feature>
<dbReference type="SUPFAM" id="SSF48208">
    <property type="entry name" value="Six-hairpin glycosidases"/>
    <property type="match status" value="1"/>
</dbReference>
<evidence type="ECO:0000313" key="5">
    <source>
        <dbReference type="Proteomes" id="UP000681340"/>
    </source>
</evidence>
<dbReference type="GO" id="GO:0000224">
    <property type="term" value="F:peptide-N4-(N-acetyl-beta-glucosaminyl)asparagine amidase activity"/>
    <property type="evidence" value="ECO:0007669"/>
    <property type="project" value="TreeGrafter"/>
</dbReference>
<dbReference type="FunFam" id="3.30.2080.10:FF:000001">
    <property type="entry name" value="Alpha-1,2-mannosidase subfamily"/>
    <property type="match status" value="1"/>
</dbReference>
<keyword evidence="2" id="KW-0732">Signal</keyword>
<dbReference type="Gene3D" id="2.70.98.10">
    <property type="match status" value="1"/>
</dbReference>
<dbReference type="Gene3D" id="1.20.1610.10">
    <property type="entry name" value="alpha-1,2-mannosidases domains"/>
    <property type="match status" value="1"/>
</dbReference>
<accession>A0A919SF78</accession>
<dbReference type="InterPro" id="IPR005887">
    <property type="entry name" value="GH92_a_mannosidase_put"/>
</dbReference>
<dbReference type="GO" id="GO:0006516">
    <property type="term" value="P:glycoprotein catabolic process"/>
    <property type="evidence" value="ECO:0007669"/>
    <property type="project" value="TreeGrafter"/>
</dbReference>
<dbReference type="GO" id="GO:0005975">
    <property type="term" value="P:carbohydrate metabolic process"/>
    <property type="evidence" value="ECO:0007669"/>
    <property type="project" value="InterPro"/>
</dbReference>
<dbReference type="Pfam" id="PF00754">
    <property type="entry name" value="F5_F8_type_C"/>
    <property type="match status" value="1"/>
</dbReference>